<gene>
    <name evidence="1" type="ORF">Q31b_35330</name>
</gene>
<dbReference type="OrthoDB" id="281660at2"/>
<dbReference type="Proteomes" id="UP000315471">
    <property type="component" value="Unassembled WGS sequence"/>
</dbReference>
<name>A0A5C6DTY8_9BACT</name>
<comment type="caution">
    <text evidence="1">The sequence shown here is derived from an EMBL/GenBank/DDBJ whole genome shotgun (WGS) entry which is preliminary data.</text>
</comment>
<dbReference type="EMBL" id="SJPY01000005">
    <property type="protein sequence ID" value="TWU40188.1"/>
    <property type="molecule type" value="Genomic_DNA"/>
</dbReference>
<dbReference type="AlphaFoldDB" id="A0A5C6DTY8"/>
<protein>
    <submittedName>
        <fullName evidence="1">Uncharacterized protein</fullName>
    </submittedName>
</protein>
<evidence type="ECO:0000313" key="2">
    <source>
        <dbReference type="Proteomes" id="UP000315471"/>
    </source>
</evidence>
<reference evidence="1 2" key="1">
    <citation type="submission" date="2019-02" db="EMBL/GenBank/DDBJ databases">
        <title>Deep-cultivation of Planctomycetes and their phenomic and genomic characterization uncovers novel biology.</title>
        <authorList>
            <person name="Wiegand S."/>
            <person name="Jogler M."/>
            <person name="Boedeker C."/>
            <person name="Pinto D."/>
            <person name="Vollmers J."/>
            <person name="Rivas-Marin E."/>
            <person name="Kohn T."/>
            <person name="Peeters S.H."/>
            <person name="Heuer A."/>
            <person name="Rast P."/>
            <person name="Oberbeckmann S."/>
            <person name="Bunk B."/>
            <person name="Jeske O."/>
            <person name="Meyerdierks A."/>
            <person name="Storesund J.E."/>
            <person name="Kallscheuer N."/>
            <person name="Luecker S."/>
            <person name="Lage O.M."/>
            <person name="Pohl T."/>
            <person name="Merkel B.J."/>
            <person name="Hornburger P."/>
            <person name="Mueller R.-W."/>
            <person name="Bruemmer F."/>
            <person name="Labrenz M."/>
            <person name="Spormann A.M."/>
            <person name="Op Den Camp H."/>
            <person name="Overmann J."/>
            <person name="Amann R."/>
            <person name="Jetten M.S.M."/>
            <person name="Mascher T."/>
            <person name="Medema M.H."/>
            <person name="Devos D.P."/>
            <person name="Kaster A.-K."/>
            <person name="Ovreas L."/>
            <person name="Rohde M."/>
            <person name="Galperin M.Y."/>
            <person name="Jogler C."/>
        </authorList>
    </citation>
    <scope>NUCLEOTIDE SEQUENCE [LARGE SCALE GENOMIC DNA]</scope>
    <source>
        <strain evidence="1 2">Q31b</strain>
    </source>
</reference>
<keyword evidence="2" id="KW-1185">Reference proteome</keyword>
<organism evidence="1 2">
    <name type="scientific">Novipirellula aureliae</name>
    <dbReference type="NCBI Taxonomy" id="2527966"/>
    <lineage>
        <taxon>Bacteria</taxon>
        <taxon>Pseudomonadati</taxon>
        <taxon>Planctomycetota</taxon>
        <taxon>Planctomycetia</taxon>
        <taxon>Pirellulales</taxon>
        <taxon>Pirellulaceae</taxon>
        <taxon>Novipirellula</taxon>
    </lineage>
</organism>
<proteinExistence type="predicted"/>
<sequence>MSTRATIAVRRADGFYDAVYLHYDGYPDHTGAILMQHFANQTEAQTLVRGGDLRCLQRETGEPEYFADGNPTAMMPTIAALIEFARNCGAKYVYVFEDGTWSCKEF</sequence>
<dbReference type="RefSeq" id="WP_146600793.1">
    <property type="nucleotide sequence ID" value="NZ_SJPY01000005.1"/>
</dbReference>
<evidence type="ECO:0000313" key="1">
    <source>
        <dbReference type="EMBL" id="TWU40188.1"/>
    </source>
</evidence>
<accession>A0A5C6DTY8</accession>